<reference evidence="1 2" key="1">
    <citation type="submission" date="2017-04" db="EMBL/GenBank/DDBJ databases">
        <authorList>
            <person name="Afonso C.L."/>
            <person name="Miller P.J."/>
            <person name="Scott M.A."/>
            <person name="Spackman E."/>
            <person name="Goraichik I."/>
            <person name="Dimitrov K.M."/>
            <person name="Suarez D.L."/>
            <person name="Swayne D.E."/>
        </authorList>
    </citation>
    <scope>NUCLEOTIDE SEQUENCE [LARGE SCALE GENOMIC DNA]</scope>
</reference>
<accession>A0A1X7R1Y2</accession>
<evidence type="ECO:0000313" key="1">
    <source>
        <dbReference type="EMBL" id="SMN19655.1"/>
    </source>
</evidence>
<name>A0A1X7R1Y2_9SACH</name>
<keyword evidence="2" id="KW-1185">Reference proteome</keyword>
<dbReference type="STRING" id="1789683.A0A1X7R1Y2"/>
<protein>
    <submittedName>
        <fullName evidence="1">Similar to Saccharomyces cerevisiae YDR383C NKP1 Non-essential kinetochore protein</fullName>
    </submittedName>
</protein>
<dbReference type="AlphaFoldDB" id="A0A1X7R1Y2"/>
<gene>
    <name evidence="1" type="ORF">KASA_0O02211G</name>
</gene>
<dbReference type="Proteomes" id="UP000196158">
    <property type="component" value="Unassembled WGS sequence"/>
</dbReference>
<proteinExistence type="predicted"/>
<dbReference type="EMBL" id="FXLY01000004">
    <property type="protein sequence ID" value="SMN19655.1"/>
    <property type="molecule type" value="Genomic_DNA"/>
</dbReference>
<dbReference type="OrthoDB" id="4067856at2759"/>
<sequence length="255" mass="29683">MNSTKPQGKNDTTFNTISKFVEEQCQKIEERNNSKFDKEEIPLEIQELINQEVTKVFNNKVNRVTKDILVTRIYELEVAWKIQKLKDVTRFIGDIPKYSVGTELNKKLENQESLVSRGGVSLINLMVDVYNLPVIVIRNNVETTTGLEDNEQQLLEEYNNVRKSLIKQCKLIEISEGELDVMKEAADKVRSLENVVKETYGSNCDLQEYLPKFFQMLHESLDEMRDLLEQLIKSSNTSPERRQMIEKILSEFNNK</sequence>
<evidence type="ECO:0000313" key="2">
    <source>
        <dbReference type="Proteomes" id="UP000196158"/>
    </source>
</evidence>
<organism evidence="1 2">
    <name type="scientific">Maudiozyma saulgeensis</name>
    <dbReference type="NCBI Taxonomy" id="1789683"/>
    <lineage>
        <taxon>Eukaryota</taxon>
        <taxon>Fungi</taxon>
        <taxon>Dikarya</taxon>
        <taxon>Ascomycota</taxon>
        <taxon>Saccharomycotina</taxon>
        <taxon>Saccharomycetes</taxon>
        <taxon>Saccharomycetales</taxon>
        <taxon>Saccharomycetaceae</taxon>
        <taxon>Maudiozyma</taxon>
    </lineage>
</organism>